<dbReference type="SUPFAM" id="SSF142906">
    <property type="entry name" value="YjbR-like"/>
    <property type="match status" value="1"/>
</dbReference>
<reference evidence="1" key="1">
    <citation type="submission" date="2020-10" db="EMBL/GenBank/DDBJ databases">
        <authorList>
            <person name="Gilroy R."/>
        </authorList>
    </citation>
    <scope>NUCLEOTIDE SEQUENCE</scope>
    <source>
        <strain evidence="1">CHK186-9395</strain>
    </source>
</reference>
<dbReference type="InterPro" id="IPR038056">
    <property type="entry name" value="YjbR-like_sf"/>
</dbReference>
<dbReference type="InterPro" id="IPR058532">
    <property type="entry name" value="YjbR/MT2646/Rv2570-like"/>
</dbReference>
<reference evidence="1" key="2">
    <citation type="journal article" date="2021" name="PeerJ">
        <title>Extensive microbial diversity within the chicken gut microbiome revealed by metagenomics and culture.</title>
        <authorList>
            <person name="Gilroy R."/>
            <person name="Ravi A."/>
            <person name="Getino M."/>
            <person name="Pursley I."/>
            <person name="Horton D.L."/>
            <person name="Alikhan N.F."/>
            <person name="Baker D."/>
            <person name="Gharbi K."/>
            <person name="Hall N."/>
            <person name="Watson M."/>
            <person name="Adriaenssens E.M."/>
            <person name="Foster-Nyarko E."/>
            <person name="Jarju S."/>
            <person name="Secka A."/>
            <person name="Antonio M."/>
            <person name="Oren A."/>
            <person name="Chaudhuri R.R."/>
            <person name="La Ragione R."/>
            <person name="Hildebrand F."/>
            <person name="Pallen M.J."/>
        </authorList>
    </citation>
    <scope>NUCLEOTIDE SEQUENCE</scope>
    <source>
        <strain evidence="1">CHK186-9395</strain>
    </source>
</reference>
<dbReference type="Proteomes" id="UP000886861">
    <property type="component" value="Unassembled WGS sequence"/>
</dbReference>
<dbReference type="Pfam" id="PF04237">
    <property type="entry name" value="YjbR"/>
    <property type="match status" value="1"/>
</dbReference>
<comment type="caution">
    <text evidence="1">The sequence shown here is derived from an EMBL/GenBank/DDBJ whole genome shotgun (WGS) entry which is preliminary data.</text>
</comment>
<proteinExistence type="predicted"/>
<dbReference type="PANTHER" id="PTHR35145">
    <property type="entry name" value="CYTOPLASMIC PROTEIN-RELATED"/>
    <property type="match status" value="1"/>
</dbReference>
<evidence type="ECO:0000313" key="2">
    <source>
        <dbReference type="Proteomes" id="UP000886861"/>
    </source>
</evidence>
<dbReference type="AlphaFoldDB" id="A0A9D1SZ08"/>
<accession>A0A9D1SZ08</accession>
<evidence type="ECO:0000313" key="1">
    <source>
        <dbReference type="EMBL" id="HIV01794.1"/>
    </source>
</evidence>
<dbReference type="PANTHER" id="PTHR35145:SF1">
    <property type="entry name" value="CYTOPLASMIC PROTEIN"/>
    <property type="match status" value="1"/>
</dbReference>
<organism evidence="1 2">
    <name type="scientific">Candidatus Caccopulliclostridium gallistercoris</name>
    <dbReference type="NCBI Taxonomy" id="2840719"/>
    <lineage>
        <taxon>Bacteria</taxon>
        <taxon>Bacillati</taxon>
        <taxon>Bacillota</taxon>
        <taxon>Clostridia</taxon>
        <taxon>Candidatus Caccopulliclostridium</taxon>
    </lineage>
</organism>
<keyword evidence="1" id="KW-0238">DNA-binding</keyword>
<sequence length="224" mass="26665">MDKFAKNVLKNKSIDKNKLLNYGFKKIENTFEFKKLIIDEQFLLTIKIKENDISSEILELSTNEPYTLYLVEGAVGSFVGRVREEYVGTLNDIAKSCFYRDIFKEENSKKIIEYIKEKYDGDLEYLWEKSPENAIWRRKDNKKWYGALLTVNSEKLGLKYNKKLEVLDIRCSQENIEKLVDNIIFFKGYHMNKKSWITVNLNEKINLEEIYRMMDESYNLALKK</sequence>
<gene>
    <name evidence="1" type="ORF">IAA62_04500</name>
</gene>
<dbReference type="EMBL" id="DVOJ01000015">
    <property type="protein sequence ID" value="HIV01794.1"/>
    <property type="molecule type" value="Genomic_DNA"/>
</dbReference>
<dbReference type="Gene3D" id="3.90.1150.30">
    <property type="match status" value="1"/>
</dbReference>
<dbReference type="InterPro" id="IPR007351">
    <property type="entry name" value="YjbR"/>
</dbReference>
<dbReference type="GO" id="GO:0003677">
    <property type="term" value="F:DNA binding"/>
    <property type="evidence" value="ECO:0007669"/>
    <property type="project" value="UniProtKB-KW"/>
</dbReference>
<protein>
    <submittedName>
        <fullName evidence="1">MmcQ/YjbR family DNA-binding protein</fullName>
    </submittedName>
</protein>
<name>A0A9D1SZ08_9FIRM</name>